<feature type="region of interest" description="Disordered" evidence="3">
    <location>
        <begin position="742"/>
        <end position="903"/>
    </location>
</feature>
<feature type="compositionally biased region" description="Low complexity" evidence="3">
    <location>
        <begin position="935"/>
        <end position="947"/>
    </location>
</feature>
<comment type="caution">
    <text evidence="5">The sequence shown here is derived from an EMBL/GenBank/DDBJ whole genome shotgun (WGS) entry which is preliminary data.</text>
</comment>
<dbReference type="InterPro" id="IPR035969">
    <property type="entry name" value="Rab-GAP_TBC_sf"/>
</dbReference>
<feature type="compositionally biased region" description="Low complexity" evidence="3">
    <location>
        <begin position="176"/>
        <end position="190"/>
    </location>
</feature>
<dbReference type="FunFam" id="1.10.8.270:FF:000009">
    <property type="entry name" value="TBC1 domain family member 30"/>
    <property type="match status" value="1"/>
</dbReference>
<feature type="region of interest" description="Disordered" evidence="3">
    <location>
        <begin position="163"/>
        <end position="193"/>
    </location>
</feature>
<reference evidence="5 6" key="1">
    <citation type="submission" date="2022-05" db="EMBL/GenBank/DDBJ databases">
        <title>A multi-omics perspective on studying reproductive biology in Daphnia sinensis.</title>
        <authorList>
            <person name="Jia J."/>
        </authorList>
    </citation>
    <scope>NUCLEOTIDE SEQUENCE [LARGE SCALE GENOMIC DNA]</scope>
    <source>
        <strain evidence="5 6">WSL</strain>
    </source>
</reference>
<dbReference type="PANTHER" id="PTHR13399:SF4">
    <property type="entry name" value="TBC1 DOMAIN FAMILY MEMBER 30"/>
    <property type="match status" value="1"/>
</dbReference>
<dbReference type="PROSITE" id="PS50086">
    <property type="entry name" value="TBC_RABGAP"/>
    <property type="match status" value="1"/>
</dbReference>
<dbReference type="Pfam" id="PF15733">
    <property type="entry name" value="DUF4682"/>
    <property type="match status" value="1"/>
</dbReference>
<dbReference type="GO" id="GO:0005783">
    <property type="term" value="C:endoplasmic reticulum"/>
    <property type="evidence" value="ECO:0007669"/>
    <property type="project" value="TreeGrafter"/>
</dbReference>
<keyword evidence="2" id="KW-0175">Coiled coil</keyword>
<accession>A0AAD5KP95</accession>
<evidence type="ECO:0000256" key="1">
    <source>
        <dbReference type="ARBA" id="ARBA00067508"/>
    </source>
</evidence>
<dbReference type="SUPFAM" id="SSF47923">
    <property type="entry name" value="Ypt/Rab-GAP domain of gyp1p"/>
    <property type="match status" value="2"/>
</dbReference>
<dbReference type="SMART" id="SM00164">
    <property type="entry name" value="TBC"/>
    <property type="match status" value="1"/>
</dbReference>
<protein>
    <recommendedName>
        <fullName evidence="1">TBC1 domain family member 30</fullName>
    </recommendedName>
</protein>
<evidence type="ECO:0000313" key="5">
    <source>
        <dbReference type="EMBL" id="KAI9556102.1"/>
    </source>
</evidence>
<feature type="compositionally biased region" description="Basic residues" evidence="3">
    <location>
        <begin position="856"/>
        <end position="865"/>
    </location>
</feature>
<feature type="compositionally biased region" description="Polar residues" evidence="3">
    <location>
        <begin position="869"/>
        <end position="891"/>
    </location>
</feature>
<dbReference type="Gene3D" id="1.10.8.270">
    <property type="entry name" value="putative rabgap domain of human tbc1 domain family member 14 like domains"/>
    <property type="match status" value="1"/>
</dbReference>
<dbReference type="Proteomes" id="UP000820818">
    <property type="component" value="Linkage Group LG7"/>
</dbReference>
<evidence type="ECO:0000256" key="2">
    <source>
        <dbReference type="SAM" id="Coils"/>
    </source>
</evidence>
<proteinExistence type="predicted"/>
<feature type="compositionally biased region" description="Polar residues" evidence="3">
    <location>
        <begin position="62"/>
        <end position="83"/>
    </location>
</feature>
<feature type="compositionally biased region" description="Low complexity" evidence="3">
    <location>
        <begin position="782"/>
        <end position="795"/>
    </location>
</feature>
<feature type="compositionally biased region" description="Polar residues" evidence="3">
    <location>
        <begin position="957"/>
        <end position="971"/>
    </location>
</feature>
<name>A0AAD5KP95_9CRUS</name>
<feature type="coiled-coil region" evidence="2">
    <location>
        <begin position="698"/>
        <end position="725"/>
    </location>
</feature>
<feature type="region of interest" description="Disordered" evidence="3">
    <location>
        <begin position="267"/>
        <end position="312"/>
    </location>
</feature>
<dbReference type="AlphaFoldDB" id="A0AAD5KP95"/>
<feature type="compositionally biased region" description="Polar residues" evidence="3">
    <location>
        <begin position="283"/>
        <end position="312"/>
    </location>
</feature>
<organism evidence="5 6">
    <name type="scientific">Daphnia sinensis</name>
    <dbReference type="NCBI Taxonomy" id="1820382"/>
    <lineage>
        <taxon>Eukaryota</taxon>
        <taxon>Metazoa</taxon>
        <taxon>Ecdysozoa</taxon>
        <taxon>Arthropoda</taxon>
        <taxon>Crustacea</taxon>
        <taxon>Branchiopoda</taxon>
        <taxon>Diplostraca</taxon>
        <taxon>Cladocera</taxon>
        <taxon>Anomopoda</taxon>
        <taxon>Daphniidae</taxon>
        <taxon>Daphnia</taxon>
        <taxon>Daphnia similis group</taxon>
    </lineage>
</organism>
<dbReference type="EMBL" id="WJBH02000007">
    <property type="protein sequence ID" value="KAI9556102.1"/>
    <property type="molecule type" value="Genomic_DNA"/>
</dbReference>
<dbReference type="InterPro" id="IPR000195">
    <property type="entry name" value="Rab-GAP-TBC_dom"/>
</dbReference>
<feature type="compositionally biased region" description="Low complexity" evidence="3">
    <location>
        <begin position="892"/>
        <end position="903"/>
    </location>
</feature>
<dbReference type="InterPro" id="IPR032738">
    <property type="entry name" value="Tbc1d30_C"/>
</dbReference>
<keyword evidence="6" id="KW-1185">Reference proteome</keyword>
<dbReference type="Gene3D" id="1.10.472.80">
    <property type="entry name" value="Ypt/Rab-GAP domain of gyp1p, domain 3"/>
    <property type="match status" value="1"/>
</dbReference>
<gene>
    <name evidence="5" type="ORF">GHT06_018674</name>
</gene>
<sequence>MMYSTLKKVPDLSYRSHKLQMATDGDARSFDSFDIRPAYLDRGRFVDPFRWVATPIQTGNSATTISANNGNKHSRAMTSSPANGESGVSGVTGVTGIPNLVELDDAFNTLDPGQLLRLSAFLSETPRTVETIPPAQSARLLERRRKSSSMLVDDLLHEIYRQPGRKYSGAEDDEAFSSSEDVSNSESANNGIGELIQGSRFSSKCVEPLKKKDTSELVVMRDHLREALSRVTTSLIQQLTKRDRLVLERERHCDVITAILQAASPKRSQDTKMRFSIDPPANSIGSSTSSLQSPCSGSPQQKPAQHQLSESSGFQQWHDAMRMVARLPGGVPPEFRRKLWLALAEQHLLRIGVDWSDVERNCFNDRINPDDEDLGAQIVRDLHRTGCSLFCGEEALPNQALLKRVLLAYARWNKEVGYCQGLNVLAALLLEVMNRSEVESLKVMIYLIEGVLPTGYFANNLRGLSIDMAVFRDLLRQRLPALSRHFEMLQQSESSTGSSSSSYCIEPPLTNVFTMQWFLTLFATCLPKAAVLRVWDLIFLEGNDILLRTALAIWQTLAERILTVRTCDDFYSIMAVLAREMLEFGLMEPNHLVQTIVSMAPFPFPGLNELRDKYRYNITPWSGGSGRVRLFYSDDDPDIEAEEDEDEEKTKAMNAVATVFGGLMTSSSIFRHTGRRITDITFRKSNNLKHASSSASPIGSSSNEKEKLQLDIAALRKQYAKLRERQKQAHVMFWTVASGASSSVRRGSSDGTTVCASSSVSSSTNPVNHLLAGRKPLLARKPSVSSSPSTSSNPSQQAPKLRLPPPRIPSALGTNNTDDKAYFSAPSTPSDKPDGQPAFGNVTADVAYPSKDHNQRQHNKQHQQQRRNSGSATSSTIKQQQWVTPSSCQSGTSLSMMTTTTRTPSMTVNRSRLVQELLEQNSAMLLKLKDRPKVTTSTGLSSLSLDTANEPDLGDGNDQQRTSLNNSNSAISPVHHHPFPRQATRTPKDVTVKLGLYSPTQKF</sequence>
<dbReference type="FunFam" id="1.10.472.80:FF:000011">
    <property type="entry name" value="TBC1 domain family member 30"/>
    <property type="match status" value="1"/>
</dbReference>
<evidence type="ECO:0000313" key="6">
    <source>
        <dbReference type="Proteomes" id="UP000820818"/>
    </source>
</evidence>
<dbReference type="Pfam" id="PF00566">
    <property type="entry name" value="RabGAP-TBC"/>
    <property type="match status" value="1"/>
</dbReference>
<feature type="domain" description="Rab-GAP TBC" evidence="4">
    <location>
        <begin position="330"/>
        <end position="542"/>
    </location>
</feature>
<evidence type="ECO:0000256" key="3">
    <source>
        <dbReference type="SAM" id="MobiDB-lite"/>
    </source>
</evidence>
<evidence type="ECO:0000259" key="4">
    <source>
        <dbReference type="PROSITE" id="PS50086"/>
    </source>
</evidence>
<feature type="region of interest" description="Disordered" evidence="3">
    <location>
        <begin position="933"/>
        <end position="988"/>
    </location>
</feature>
<feature type="region of interest" description="Disordered" evidence="3">
    <location>
        <begin position="62"/>
        <end position="88"/>
    </location>
</feature>
<dbReference type="PANTHER" id="PTHR13399">
    <property type="entry name" value="TRANSLOCON-ASSOCIATED PROTEIN TRAP , GAMMA SUBUNIT"/>
    <property type="match status" value="1"/>
</dbReference>